<name>A0A7G9R6R3_9ACTN</name>
<organism evidence="1 2">
    <name type="scientific">Nocardioides mesophilus</name>
    <dbReference type="NCBI Taxonomy" id="433659"/>
    <lineage>
        <taxon>Bacteria</taxon>
        <taxon>Bacillati</taxon>
        <taxon>Actinomycetota</taxon>
        <taxon>Actinomycetes</taxon>
        <taxon>Propionibacteriales</taxon>
        <taxon>Nocardioidaceae</taxon>
        <taxon>Nocardioides</taxon>
    </lineage>
</organism>
<dbReference type="SUPFAM" id="SSF55961">
    <property type="entry name" value="Bet v1-like"/>
    <property type="match status" value="1"/>
</dbReference>
<reference evidence="1 2" key="1">
    <citation type="submission" date="2020-08" db="EMBL/GenBank/DDBJ databases">
        <title>Genome sequence of Nocardioides mesophilus KACC 16243T.</title>
        <authorList>
            <person name="Hyun D.-W."/>
            <person name="Bae J.-W."/>
        </authorList>
    </citation>
    <scope>NUCLEOTIDE SEQUENCE [LARGE SCALE GENOMIC DNA]</scope>
    <source>
        <strain evidence="1 2">KACC 16243</strain>
    </source>
</reference>
<dbReference type="KEGG" id="nmes:H9L09_11675"/>
<protein>
    <submittedName>
        <fullName evidence="1">SRPBCC family protein</fullName>
    </submittedName>
</protein>
<accession>A0A7G9R6R3</accession>
<proteinExistence type="predicted"/>
<sequence length="161" mass="17948">MHRFSTSVASDGVVSASPDTVWKVLTDPERITRMTPLLHRIDLVDGREDLWRWQLATVPVTGMTVVPCFTERMRFAEPTRIDYTHEPQGGTQERTGVEGWYELTEVTDGTHLALGLTVHAELPLPRLATPAVRGAMHAVMGTIGAGFSRNLVRELERERTG</sequence>
<dbReference type="InterPro" id="IPR023393">
    <property type="entry name" value="START-like_dom_sf"/>
</dbReference>
<evidence type="ECO:0000313" key="2">
    <source>
        <dbReference type="Proteomes" id="UP000515947"/>
    </source>
</evidence>
<dbReference type="InterPro" id="IPR019587">
    <property type="entry name" value="Polyketide_cyclase/dehydratase"/>
</dbReference>
<dbReference type="Gene3D" id="3.30.530.20">
    <property type="match status" value="1"/>
</dbReference>
<gene>
    <name evidence="1" type="ORF">H9L09_11675</name>
</gene>
<evidence type="ECO:0000313" key="1">
    <source>
        <dbReference type="EMBL" id="QNN51288.1"/>
    </source>
</evidence>
<keyword evidence="2" id="KW-1185">Reference proteome</keyword>
<dbReference type="RefSeq" id="WP_187577128.1">
    <property type="nucleotide sequence ID" value="NZ_CP060713.1"/>
</dbReference>
<dbReference type="Proteomes" id="UP000515947">
    <property type="component" value="Chromosome"/>
</dbReference>
<dbReference type="AlphaFoldDB" id="A0A7G9R6R3"/>
<dbReference type="Pfam" id="PF10604">
    <property type="entry name" value="Polyketide_cyc2"/>
    <property type="match status" value="1"/>
</dbReference>
<dbReference type="EMBL" id="CP060713">
    <property type="protein sequence ID" value="QNN51288.1"/>
    <property type="molecule type" value="Genomic_DNA"/>
</dbReference>